<reference evidence="9" key="1">
    <citation type="journal article" date="2019" name="Int. J. Syst. Evol. Microbiol.">
        <title>The Global Catalogue of Microorganisms (GCM) 10K type strain sequencing project: providing services to taxonomists for standard genome sequencing and annotation.</title>
        <authorList>
            <consortium name="The Broad Institute Genomics Platform"/>
            <consortium name="The Broad Institute Genome Sequencing Center for Infectious Disease"/>
            <person name="Wu L."/>
            <person name="Ma J."/>
        </authorList>
    </citation>
    <scope>NUCLEOTIDE SEQUENCE [LARGE SCALE GENOMIC DNA]</scope>
    <source>
        <strain evidence="9">NBRC 112502</strain>
    </source>
</reference>
<feature type="transmembrane region" description="Helical" evidence="6">
    <location>
        <begin position="103"/>
        <end position="123"/>
    </location>
</feature>
<dbReference type="InterPro" id="IPR005616">
    <property type="entry name" value="CcmH/CycL/Ccl2/NrfF_N"/>
</dbReference>
<dbReference type="Proteomes" id="UP001156641">
    <property type="component" value="Unassembled WGS sequence"/>
</dbReference>
<accession>A0ABQ6A7Y2</accession>
<dbReference type="InterPro" id="IPR038297">
    <property type="entry name" value="CcmH/CycL/NrfF/Ccl2_sf"/>
</dbReference>
<evidence type="ECO:0000313" key="8">
    <source>
        <dbReference type="EMBL" id="GLR66318.1"/>
    </source>
</evidence>
<keyword evidence="5 6" id="KW-0408">Iron</keyword>
<keyword evidence="4 6" id="KW-0732">Signal</keyword>
<evidence type="ECO:0000313" key="9">
    <source>
        <dbReference type="Proteomes" id="UP001156641"/>
    </source>
</evidence>
<evidence type="ECO:0000256" key="4">
    <source>
        <dbReference type="ARBA" id="ARBA00022729"/>
    </source>
</evidence>
<keyword evidence="3 6" id="KW-0479">Metal-binding</keyword>
<evidence type="ECO:0000259" key="7">
    <source>
        <dbReference type="Pfam" id="PF03918"/>
    </source>
</evidence>
<dbReference type="Gene3D" id="1.10.8.640">
    <property type="entry name" value="Cytochrome C biogenesis protein"/>
    <property type="match status" value="1"/>
</dbReference>
<feature type="signal peptide" evidence="6">
    <location>
        <begin position="1"/>
        <end position="17"/>
    </location>
</feature>
<evidence type="ECO:0000256" key="3">
    <source>
        <dbReference type="ARBA" id="ARBA00022723"/>
    </source>
</evidence>
<evidence type="ECO:0000256" key="5">
    <source>
        <dbReference type="ARBA" id="ARBA00023004"/>
    </source>
</evidence>
<protein>
    <recommendedName>
        <fullName evidence="6">Cytochrome c-type biogenesis protein</fullName>
    </recommendedName>
</protein>
<evidence type="ECO:0000256" key="6">
    <source>
        <dbReference type="RuleBase" id="RU364112"/>
    </source>
</evidence>
<comment type="similarity">
    <text evidence="1 6">Belongs to the CcmH/CycL/Ccl2/NrfF family.</text>
</comment>
<feature type="chain" id="PRO_5044962408" description="Cytochrome c-type biogenesis protein" evidence="6">
    <location>
        <begin position="18"/>
        <end position="147"/>
    </location>
</feature>
<dbReference type="PANTHER" id="PTHR47870:SF4">
    <property type="entry name" value="CYTOCHROME C-TYPE BIOGENESIS PROTEIN CYCH"/>
    <property type="match status" value="1"/>
</dbReference>
<organism evidence="8 9">
    <name type="scientific">Acidocella aquatica</name>
    <dbReference type="NCBI Taxonomy" id="1922313"/>
    <lineage>
        <taxon>Bacteria</taxon>
        <taxon>Pseudomonadati</taxon>
        <taxon>Pseudomonadota</taxon>
        <taxon>Alphaproteobacteria</taxon>
        <taxon>Acetobacterales</taxon>
        <taxon>Acidocellaceae</taxon>
        <taxon>Acidocella</taxon>
    </lineage>
</organism>
<dbReference type="EMBL" id="BSOS01000013">
    <property type="protein sequence ID" value="GLR66318.1"/>
    <property type="molecule type" value="Genomic_DNA"/>
</dbReference>
<dbReference type="Pfam" id="PF03918">
    <property type="entry name" value="CcmH"/>
    <property type="match status" value="1"/>
</dbReference>
<dbReference type="PANTHER" id="PTHR47870">
    <property type="entry name" value="CYTOCHROME C-TYPE BIOGENESIS PROTEIN CCMH"/>
    <property type="match status" value="1"/>
</dbReference>
<dbReference type="InterPro" id="IPR051263">
    <property type="entry name" value="C-type_cytochrome_biogenesis"/>
</dbReference>
<name>A0ABQ6A7Y2_9PROT</name>
<dbReference type="RefSeq" id="WP_284256995.1">
    <property type="nucleotide sequence ID" value="NZ_BSOS01000013.1"/>
</dbReference>
<gene>
    <name evidence="8" type="primary">cycL</name>
    <name evidence="8" type="ORF">GCM10010909_09980</name>
</gene>
<comment type="function">
    <text evidence="6">Possible subunit of a heme lyase.</text>
</comment>
<evidence type="ECO:0000256" key="2">
    <source>
        <dbReference type="ARBA" id="ARBA00022617"/>
    </source>
</evidence>
<keyword evidence="6" id="KW-0812">Transmembrane</keyword>
<comment type="caution">
    <text evidence="8">The sequence shown here is derived from an EMBL/GenBank/DDBJ whole genome shotgun (WGS) entry which is preliminary data.</text>
</comment>
<sequence length="147" mass="16348">MRKFILALALLPALAYAQMVTRDGVTLTPGQEARAEDIGSQLRCLVCQNESIEGSSADLAKQLRVIIRQHVVAGDSNKSIMDYMVQRYGIFVLLKPPFIPLTWALYASPFVGILLGFFGFWLVRRAKVEAPAPLSEADARRLDELLK</sequence>
<keyword evidence="6" id="KW-0472">Membrane</keyword>
<proteinExistence type="inferred from homology"/>
<keyword evidence="9" id="KW-1185">Reference proteome</keyword>
<keyword evidence="6" id="KW-1133">Transmembrane helix</keyword>
<feature type="domain" description="CcmH/CycL/Ccl2/NrfF N-terminal" evidence="7">
    <location>
        <begin position="8"/>
        <end position="146"/>
    </location>
</feature>
<keyword evidence="2 6" id="KW-0349">Heme</keyword>
<evidence type="ECO:0000256" key="1">
    <source>
        <dbReference type="ARBA" id="ARBA00010342"/>
    </source>
</evidence>
<dbReference type="CDD" id="cd16378">
    <property type="entry name" value="CcmH_N"/>
    <property type="match status" value="1"/>
</dbReference>